<gene>
    <name evidence="2" type="primary">LOC108821261</name>
</gene>
<dbReference type="Pfam" id="PF00646">
    <property type="entry name" value="F-box"/>
    <property type="match status" value="1"/>
</dbReference>
<dbReference type="PANTHER" id="PTHR24414:SF141">
    <property type="entry name" value="GENOME ASSEMBLY, CHROMOSOME: A07"/>
    <property type="match status" value="1"/>
</dbReference>
<reference evidence="2" key="2">
    <citation type="submission" date="2025-08" db="UniProtKB">
        <authorList>
            <consortium name="RefSeq"/>
        </authorList>
    </citation>
    <scope>IDENTIFICATION</scope>
    <source>
        <tissue evidence="2">Leaf</tissue>
    </source>
</reference>
<dbReference type="Gene3D" id="1.20.1280.50">
    <property type="match status" value="1"/>
</dbReference>
<dbReference type="KEGG" id="rsz:108821261"/>
<reference evidence="1" key="1">
    <citation type="journal article" date="2019" name="Database">
        <title>The radish genome database (RadishGD): an integrated information resource for radish genomics.</title>
        <authorList>
            <person name="Yu H.J."/>
            <person name="Baek S."/>
            <person name="Lee Y.J."/>
            <person name="Cho A."/>
            <person name="Mun J.H."/>
        </authorList>
    </citation>
    <scope>NUCLEOTIDE SEQUENCE [LARGE SCALE GENOMIC DNA]</scope>
    <source>
        <strain evidence="1">cv. WK10039</strain>
    </source>
</reference>
<dbReference type="CDD" id="cd22152">
    <property type="entry name" value="F-box_AtAFR-like"/>
    <property type="match status" value="1"/>
</dbReference>
<evidence type="ECO:0000313" key="2">
    <source>
        <dbReference type="RefSeq" id="XP_018449809.1"/>
    </source>
</evidence>
<dbReference type="Gene3D" id="2.120.10.80">
    <property type="entry name" value="Kelch-type beta propeller"/>
    <property type="match status" value="1"/>
</dbReference>
<dbReference type="Pfam" id="PF25210">
    <property type="entry name" value="Kelch_FKB95"/>
    <property type="match status" value="1"/>
</dbReference>
<name>A0A6J0KRY2_RAPSA</name>
<dbReference type="InterPro" id="IPR001810">
    <property type="entry name" value="F-box_dom"/>
</dbReference>
<dbReference type="SUPFAM" id="SSF117281">
    <property type="entry name" value="Kelch motif"/>
    <property type="match status" value="1"/>
</dbReference>
<dbReference type="AlphaFoldDB" id="A0A6J0KRY2"/>
<accession>A0A6J0KRY2</accession>
<dbReference type="InterPro" id="IPR050354">
    <property type="entry name" value="F-box/kelch-repeat_ARATH"/>
</dbReference>
<organism evidence="1 2">
    <name type="scientific">Raphanus sativus</name>
    <name type="common">Radish</name>
    <name type="synonym">Raphanus raphanistrum var. sativus</name>
    <dbReference type="NCBI Taxonomy" id="3726"/>
    <lineage>
        <taxon>Eukaryota</taxon>
        <taxon>Viridiplantae</taxon>
        <taxon>Streptophyta</taxon>
        <taxon>Embryophyta</taxon>
        <taxon>Tracheophyta</taxon>
        <taxon>Spermatophyta</taxon>
        <taxon>Magnoliopsida</taxon>
        <taxon>eudicotyledons</taxon>
        <taxon>Gunneridae</taxon>
        <taxon>Pentapetalae</taxon>
        <taxon>rosids</taxon>
        <taxon>malvids</taxon>
        <taxon>Brassicales</taxon>
        <taxon>Brassicaceae</taxon>
        <taxon>Brassiceae</taxon>
        <taxon>Raphanus</taxon>
    </lineage>
</organism>
<dbReference type="SUPFAM" id="SSF81383">
    <property type="entry name" value="F-box domain"/>
    <property type="match status" value="1"/>
</dbReference>
<protein>
    <submittedName>
        <fullName evidence="2">F-box/kelch-repeat protein At4g38940-like</fullName>
    </submittedName>
</protein>
<dbReference type="SMART" id="SM00256">
    <property type="entry name" value="FBOX"/>
    <property type="match status" value="1"/>
</dbReference>
<proteinExistence type="predicted"/>
<sequence>MSPSIRAEKNQSPPSFLITSLPEDVVVDILARVPRRDYPRVSLVSKYFQSLVSSPEIYTRRSSLGCTEHCLYVILYNWANIVDRLYTLKNKGLVLIPGLLDMPPHDGSFVAVGSRIYVFCGMMTSSAFFIDCTSHNVQHLPRMPVPMFGIVADVIGGRIYVFGFLDTDQKSKAMVVFDTETQMWEDGMTNVMQIRNSCLVVIAGKMYAREFQKSFVYDPKESKWEMVEVLSLKFWNHKACVVDDVLYFYDWSGKELRAYDPEHKCWGMVKGLDDLLAKLRRGCWWARPVSYAGKLVLFFRRQGTTGEICYAKISLERRKGGQIWGKVDQLCDHGLIAGNFYLRKSLDVVL</sequence>
<dbReference type="PROSITE" id="PS50181">
    <property type="entry name" value="FBOX"/>
    <property type="match status" value="1"/>
</dbReference>
<dbReference type="InterPro" id="IPR036047">
    <property type="entry name" value="F-box-like_dom_sf"/>
</dbReference>
<dbReference type="OrthoDB" id="1060687at2759"/>
<evidence type="ECO:0000313" key="1">
    <source>
        <dbReference type="Proteomes" id="UP000504610"/>
    </source>
</evidence>
<dbReference type="InterPro" id="IPR015915">
    <property type="entry name" value="Kelch-typ_b-propeller"/>
</dbReference>
<dbReference type="PANTHER" id="PTHR24414">
    <property type="entry name" value="F-BOX/KELCH-REPEAT PROTEIN SKIP4"/>
    <property type="match status" value="1"/>
</dbReference>
<keyword evidence="1" id="KW-1185">Reference proteome</keyword>
<dbReference type="RefSeq" id="XP_018449809.1">
    <property type="nucleotide sequence ID" value="XM_018594307.2"/>
</dbReference>
<dbReference type="Proteomes" id="UP000504610">
    <property type="component" value="Chromosome 8"/>
</dbReference>
<dbReference type="GeneID" id="108821261"/>
<dbReference type="InterPro" id="IPR057499">
    <property type="entry name" value="Kelch_FKB95"/>
</dbReference>